<evidence type="ECO:0000259" key="12">
    <source>
        <dbReference type="PROSITE" id="PS50885"/>
    </source>
</evidence>
<dbReference type="AlphaFoldDB" id="A0A1B2I5A6"/>
<sequence length="443" mass="49464">MFRRVSLEALMKWIFLLLALSMVVLMLGARLHQSYSDKLVSAGRSAERLKRLMKDYDLSYSPEVMAQELGPYWRGTSAGEVPSLTIDSGGKEYGFSANTQRIYVDMVEEERYLILVGMLGLIIAVELAVFLSYMLTRPLRRLTWMCREVAGGVSVRIPQTLFSPYEFHELVESFNNMSSQLERWREVQRQVSRMDRLAALGEMISGLSHEIRNPLASMRIQTDLLRDEIDRLAAGGEGQQDAEEAREQIAVLGSEMDRLNNIVMQLLSFVRPRPTVITPVKLDDLLPWSGAMLGSQAQKYNVRLVLQSAAQDVAVMADSELLRQLVMNLALNAMQSMSPLNGEREMVLTVAIGYAPAPRGGEKMGMIMVSDTGPGISPDIEHRIFDPFFTTKKEGTGLGLSIVQRIVEGLGGELSLESSPNGTTFKIYLKLQHGGRDDEHLDS</sequence>
<evidence type="ECO:0000259" key="11">
    <source>
        <dbReference type="PROSITE" id="PS50109"/>
    </source>
</evidence>
<evidence type="ECO:0000256" key="4">
    <source>
        <dbReference type="ARBA" id="ARBA00022553"/>
    </source>
</evidence>
<dbReference type="InterPro" id="IPR036890">
    <property type="entry name" value="HATPase_C_sf"/>
</dbReference>
<comment type="subcellular location">
    <subcellularLocation>
        <location evidence="2">Membrane</location>
    </subcellularLocation>
</comment>
<keyword evidence="9" id="KW-0902">Two-component regulatory system</keyword>
<dbReference type="PANTHER" id="PTHR43065">
    <property type="entry name" value="SENSOR HISTIDINE KINASE"/>
    <property type="match status" value="1"/>
</dbReference>
<dbReference type="GO" id="GO:0016020">
    <property type="term" value="C:membrane"/>
    <property type="evidence" value="ECO:0007669"/>
    <property type="project" value="UniProtKB-SubCell"/>
</dbReference>
<accession>A0A1B2I5A6</accession>
<dbReference type="STRING" id="1197717.BED41_08790"/>
<keyword evidence="8" id="KW-0067">ATP-binding</keyword>
<dbReference type="EMBL" id="CP016757">
    <property type="protein sequence ID" value="ANZ45159.1"/>
    <property type="molecule type" value="Genomic_DNA"/>
</dbReference>
<comment type="catalytic activity">
    <reaction evidence="1">
        <text>ATP + protein L-histidine = ADP + protein N-phospho-L-histidine.</text>
        <dbReference type="EC" id="2.7.13.3"/>
    </reaction>
</comment>
<evidence type="ECO:0000256" key="6">
    <source>
        <dbReference type="ARBA" id="ARBA00022741"/>
    </source>
</evidence>
<evidence type="ECO:0000256" key="3">
    <source>
        <dbReference type="ARBA" id="ARBA00012438"/>
    </source>
</evidence>
<dbReference type="Gene3D" id="6.10.340.10">
    <property type="match status" value="1"/>
</dbReference>
<dbReference type="PROSITE" id="PS50109">
    <property type="entry name" value="HIS_KIN"/>
    <property type="match status" value="1"/>
</dbReference>
<feature type="domain" description="Histidine kinase" evidence="11">
    <location>
        <begin position="206"/>
        <end position="433"/>
    </location>
</feature>
<feature type="domain" description="HAMP" evidence="12">
    <location>
        <begin position="133"/>
        <end position="186"/>
    </location>
</feature>
<organism evidence="13 14">
    <name type="scientific">Cloacibacillus porcorum</name>
    <dbReference type="NCBI Taxonomy" id="1197717"/>
    <lineage>
        <taxon>Bacteria</taxon>
        <taxon>Thermotogati</taxon>
        <taxon>Synergistota</taxon>
        <taxon>Synergistia</taxon>
        <taxon>Synergistales</taxon>
        <taxon>Synergistaceae</taxon>
        <taxon>Cloacibacillus</taxon>
    </lineage>
</organism>
<evidence type="ECO:0000313" key="13">
    <source>
        <dbReference type="EMBL" id="ANZ45159.1"/>
    </source>
</evidence>
<dbReference type="InterPro" id="IPR003661">
    <property type="entry name" value="HisK_dim/P_dom"/>
</dbReference>
<evidence type="ECO:0000256" key="5">
    <source>
        <dbReference type="ARBA" id="ARBA00022679"/>
    </source>
</evidence>
<evidence type="ECO:0000256" key="2">
    <source>
        <dbReference type="ARBA" id="ARBA00004370"/>
    </source>
</evidence>
<dbReference type="SMART" id="SM00388">
    <property type="entry name" value="HisKA"/>
    <property type="match status" value="1"/>
</dbReference>
<keyword evidence="10" id="KW-0472">Membrane</keyword>
<proteinExistence type="predicted"/>
<dbReference type="OrthoDB" id="9815750at2"/>
<dbReference type="SUPFAM" id="SSF55874">
    <property type="entry name" value="ATPase domain of HSP90 chaperone/DNA topoisomerase II/histidine kinase"/>
    <property type="match status" value="1"/>
</dbReference>
<dbReference type="GO" id="GO:0000155">
    <property type="term" value="F:phosphorelay sensor kinase activity"/>
    <property type="evidence" value="ECO:0007669"/>
    <property type="project" value="InterPro"/>
</dbReference>
<evidence type="ECO:0000313" key="14">
    <source>
        <dbReference type="Proteomes" id="UP000093044"/>
    </source>
</evidence>
<protein>
    <recommendedName>
        <fullName evidence="3">histidine kinase</fullName>
        <ecNumber evidence="3">2.7.13.3</ecNumber>
    </recommendedName>
</protein>
<keyword evidence="10" id="KW-1133">Transmembrane helix</keyword>
<gene>
    <name evidence="13" type="ORF">BED41_08790</name>
</gene>
<feature type="transmembrane region" description="Helical" evidence="10">
    <location>
        <begin position="112"/>
        <end position="135"/>
    </location>
</feature>
<dbReference type="Pfam" id="PF00672">
    <property type="entry name" value="HAMP"/>
    <property type="match status" value="1"/>
</dbReference>
<dbReference type="GO" id="GO:0005524">
    <property type="term" value="F:ATP binding"/>
    <property type="evidence" value="ECO:0007669"/>
    <property type="project" value="UniProtKB-KW"/>
</dbReference>
<keyword evidence="14" id="KW-1185">Reference proteome</keyword>
<dbReference type="InterPro" id="IPR036097">
    <property type="entry name" value="HisK_dim/P_sf"/>
</dbReference>
<reference evidence="13" key="1">
    <citation type="submission" date="2016-08" db="EMBL/GenBank/DDBJ databases">
        <title>Complete genome of Cloacibacillus porcorum.</title>
        <authorList>
            <person name="Looft T."/>
            <person name="Bayles D.O."/>
            <person name="Alt D.P."/>
        </authorList>
    </citation>
    <scope>NUCLEOTIDE SEQUENCE [LARGE SCALE GENOMIC DNA]</scope>
    <source>
        <strain evidence="13">CL-84</strain>
    </source>
</reference>
<dbReference type="KEGG" id="cpor:BED41_08790"/>
<dbReference type="EC" id="2.7.13.3" evidence="3"/>
<evidence type="ECO:0000256" key="1">
    <source>
        <dbReference type="ARBA" id="ARBA00000085"/>
    </source>
</evidence>
<keyword evidence="10" id="KW-0812">Transmembrane</keyword>
<dbReference type="RefSeq" id="WP_066744957.1">
    <property type="nucleotide sequence ID" value="NZ_CP016757.1"/>
</dbReference>
<dbReference type="Gene3D" id="3.30.565.10">
    <property type="entry name" value="Histidine kinase-like ATPase, C-terminal domain"/>
    <property type="match status" value="1"/>
</dbReference>
<dbReference type="InterPro" id="IPR004358">
    <property type="entry name" value="Sig_transdc_His_kin-like_C"/>
</dbReference>
<dbReference type="InterPro" id="IPR003660">
    <property type="entry name" value="HAMP_dom"/>
</dbReference>
<dbReference type="Pfam" id="PF02518">
    <property type="entry name" value="HATPase_c"/>
    <property type="match status" value="1"/>
</dbReference>
<dbReference type="CDD" id="cd00082">
    <property type="entry name" value="HisKA"/>
    <property type="match status" value="1"/>
</dbReference>
<keyword evidence="5" id="KW-0808">Transferase</keyword>
<evidence type="ECO:0000256" key="9">
    <source>
        <dbReference type="ARBA" id="ARBA00023012"/>
    </source>
</evidence>
<keyword evidence="4" id="KW-0597">Phosphoprotein</keyword>
<dbReference type="InterPro" id="IPR005467">
    <property type="entry name" value="His_kinase_dom"/>
</dbReference>
<dbReference type="PANTHER" id="PTHR43065:SF10">
    <property type="entry name" value="PEROXIDE STRESS-ACTIVATED HISTIDINE KINASE MAK3"/>
    <property type="match status" value="1"/>
</dbReference>
<dbReference type="SMART" id="SM00387">
    <property type="entry name" value="HATPase_c"/>
    <property type="match status" value="1"/>
</dbReference>
<dbReference type="InterPro" id="IPR003594">
    <property type="entry name" value="HATPase_dom"/>
</dbReference>
<keyword evidence="6" id="KW-0547">Nucleotide-binding</keyword>
<dbReference type="SUPFAM" id="SSF47384">
    <property type="entry name" value="Homodimeric domain of signal transducing histidine kinase"/>
    <property type="match status" value="1"/>
</dbReference>
<evidence type="ECO:0000256" key="10">
    <source>
        <dbReference type="SAM" id="Phobius"/>
    </source>
</evidence>
<keyword evidence="7" id="KW-0418">Kinase</keyword>
<name>A0A1B2I5A6_9BACT</name>
<dbReference type="GeneID" id="83057944"/>
<evidence type="ECO:0000256" key="8">
    <source>
        <dbReference type="ARBA" id="ARBA00022840"/>
    </source>
</evidence>
<dbReference type="PROSITE" id="PS50885">
    <property type="entry name" value="HAMP"/>
    <property type="match status" value="1"/>
</dbReference>
<dbReference type="SMART" id="SM00304">
    <property type="entry name" value="HAMP"/>
    <property type="match status" value="1"/>
</dbReference>
<dbReference type="Gene3D" id="1.10.287.130">
    <property type="match status" value="1"/>
</dbReference>
<dbReference type="Pfam" id="PF00512">
    <property type="entry name" value="HisKA"/>
    <property type="match status" value="1"/>
</dbReference>
<dbReference type="PRINTS" id="PR00344">
    <property type="entry name" value="BCTRLSENSOR"/>
</dbReference>
<dbReference type="CDD" id="cd06225">
    <property type="entry name" value="HAMP"/>
    <property type="match status" value="1"/>
</dbReference>
<dbReference type="Proteomes" id="UP000093044">
    <property type="component" value="Chromosome"/>
</dbReference>
<evidence type="ECO:0000256" key="7">
    <source>
        <dbReference type="ARBA" id="ARBA00022777"/>
    </source>
</evidence>